<keyword evidence="2" id="KW-1185">Reference proteome</keyword>
<name>A0A6H5GHD1_9HEMI</name>
<evidence type="ECO:0000313" key="2">
    <source>
        <dbReference type="Proteomes" id="UP000479000"/>
    </source>
</evidence>
<sequence length="60" mass="6828">MDCGDGRFLYRPSSVSLSRLLSHPFILASTSAHVTFILLHAEAEDLERQLLQLKLEILKF</sequence>
<dbReference type="Proteomes" id="UP000479000">
    <property type="component" value="Unassembled WGS sequence"/>
</dbReference>
<reference evidence="1 2" key="1">
    <citation type="submission" date="2020-02" db="EMBL/GenBank/DDBJ databases">
        <authorList>
            <person name="Ferguson B K."/>
        </authorList>
    </citation>
    <scope>NUCLEOTIDE SEQUENCE [LARGE SCALE GENOMIC DNA]</scope>
</reference>
<organism evidence="1 2">
    <name type="scientific">Nesidiocoris tenuis</name>
    <dbReference type="NCBI Taxonomy" id="355587"/>
    <lineage>
        <taxon>Eukaryota</taxon>
        <taxon>Metazoa</taxon>
        <taxon>Ecdysozoa</taxon>
        <taxon>Arthropoda</taxon>
        <taxon>Hexapoda</taxon>
        <taxon>Insecta</taxon>
        <taxon>Pterygota</taxon>
        <taxon>Neoptera</taxon>
        <taxon>Paraneoptera</taxon>
        <taxon>Hemiptera</taxon>
        <taxon>Heteroptera</taxon>
        <taxon>Panheteroptera</taxon>
        <taxon>Cimicomorpha</taxon>
        <taxon>Miridae</taxon>
        <taxon>Dicyphina</taxon>
        <taxon>Nesidiocoris</taxon>
    </lineage>
</organism>
<feature type="non-terminal residue" evidence="1">
    <location>
        <position position="60"/>
    </location>
</feature>
<accession>A0A6H5GHD1</accession>
<gene>
    <name evidence="1" type="ORF">NTEN_LOCUS8741</name>
</gene>
<dbReference type="AlphaFoldDB" id="A0A6H5GHD1"/>
<dbReference type="EMBL" id="CADCXU010013292">
    <property type="protein sequence ID" value="CAB0003073.1"/>
    <property type="molecule type" value="Genomic_DNA"/>
</dbReference>
<evidence type="ECO:0000313" key="1">
    <source>
        <dbReference type="EMBL" id="CAB0003073.1"/>
    </source>
</evidence>
<protein>
    <submittedName>
        <fullName evidence="1">Uncharacterized protein</fullName>
    </submittedName>
</protein>
<proteinExistence type="predicted"/>